<dbReference type="EMBL" id="CAYU010000017">
    <property type="protein sequence ID" value="CCY75778.1"/>
    <property type="molecule type" value="Genomic_DNA"/>
</dbReference>
<dbReference type="PANTHER" id="PTHR46066">
    <property type="entry name" value="CHITINASE DOMAIN-CONTAINING PROTEIN 1 FAMILY MEMBER"/>
    <property type="match status" value="1"/>
</dbReference>
<dbReference type="PANTHER" id="PTHR46066:SF2">
    <property type="entry name" value="CHITINASE DOMAIN-CONTAINING PROTEIN 1"/>
    <property type="match status" value="1"/>
</dbReference>
<dbReference type="SUPFAM" id="SSF51445">
    <property type="entry name" value="(Trans)glycosidases"/>
    <property type="match status" value="1"/>
</dbReference>
<accession>R5L9G7</accession>
<dbReference type="InterPro" id="IPR029070">
    <property type="entry name" value="Chitinase_insertion_sf"/>
</dbReference>
<dbReference type="InterPro" id="IPR017853">
    <property type="entry name" value="GH"/>
</dbReference>
<dbReference type="Gene3D" id="3.10.50.10">
    <property type="match status" value="1"/>
</dbReference>
<reference evidence="4" key="1">
    <citation type="submission" date="2012-11" db="EMBL/GenBank/DDBJ databases">
        <title>Dependencies among metagenomic species, viruses, plasmids and units of genetic variation.</title>
        <authorList>
            <person name="Nielsen H.B."/>
            <person name="Almeida M."/>
            <person name="Juncker A.S."/>
            <person name="Rasmussen S."/>
            <person name="Li J."/>
            <person name="Sunagawa S."/>
            <person name="Plichta D."/>
            <person name="Gautier L."/>
            <person name="Le Chatelier E."/>
            <person name="Peletier E."/>
            <person name="Bonde I."/>
            <person name="Nielsen T."/>
            <person name="Manichanh C."/>
            <person name="Arumugam M."/>
            <person name="Batto J."/>
            <person name="Santos M.B.Q.D."/>
            <person name="Blom N."/>
            <person name="Borruel N."/>
            <person name="Burgdorf K.S."/>
            <person name="Boumezbeur F."/>
            <person name="Casellas F."/>
            <person name="Dore J."/>
            <person name="Guarner F."/>
            <person name="Hansen T."/>
            <person name="Hildebrand F."/>
            <person name="Kaas R.S."/>
            <person name="Kennedy S."/>
            <person name="Kristiansen K."/>
            <person name="Kultima J.R."/>
            <person name="Leonard P."/>
            <person name="Levenez F."/>
            <person name="Lund O."/>
            <person name="Moumen B."/>
            <person name="Le Paslier D."/>
            <person name="Pons N."/>
            <person name="Pedersen O."/>
            <person name="Prifti E."/>
            <person name="Qin J."/>
            <person name="Raes J."/>
            <person name="Tap J."/>
            <person name="Tims S."/>
            <person name="Ussery D.W."/>
            <person name="Yamada T."/>
            <person name="MetaHit consortium"/>
            <person name="Renault P."/>
            <person name="Sicheritz-Ponten T."/>
            <person name="Bork P."/>
            <person name="Wang J."/>
            <person name="Brunak S."/>
            <person name="Ehrlich S.D."/>
        </authorList>
    </citation>
    <scope>NUCLEOTIDE SEQUENCE [LARGE SCALE GENOMIC DNA]</scope>
</reference>
<dbReference type="InterPro" id="IPR011583">
    <property type="entry name" value="Chitinase_II/V-like_cat"/>
</dbReference>
<dbReference type="Pfam" id="PF00704">
    <property type="entry name" value="Glyco_hydro_18"/>
    <property type="match status" value="1"/>
</dbReference>
<dbReference type="Proteomes" id="UP000018300">
    <property type="component" value="Unassembled WGS sequence"/>
</dbReference>
<dbReference type="GO" id="GO:0008061">
    <property type="term" value="F:chitin binding"/>
    <property type="evidence" value="ECO:0007669"/>
    <property type="project" value="InterPro"/>
</dbReference>
<protein>
    <submittedName>
        <fullName evidence="4">Glycosyl hydrolase family 18</fullName>
    </submittedName>
</protein>
<feature type="compositionally biased region" description="Acidic residues" evidence="1">
    <location>
        <begin position="31"/>
        <end position="52"/>
    </location>
</feature>
<feature type="domain" description="GH18" evidence="3">
    <location>
        <begin position="303"/>
        <end position="628"/>
    </location>
</feature>
<sequence length="628" mass="71560">MFFLAGKRKFSDEEFDDIGFEDDDIEIINADMDAEDTETEDTETEDTETEDEVNTKHNTGKPHSRKWLPVLLFFIIAAVCILLYLFIPSNKKVALTDYYGTGDNEAAIIYDHTVTEHKGIVVDGHYYIPADVVKELFTDKLYEDRDTDMVLYAKADTVWQIPYNNTYIKEGEENIESGYVIILKNADGVYVCADFLNDEFGYVYKAFEAPYRIAFESPDVKYLKAAFKDSPKIRTKSSIKGHIIGTGGDGTDWFSTGKTDNGWMEIVSCDGRQGYVKKDAVTTESYISPSIRKFEYKSQVRNHKIVLAWDAIYDLKDNDSIPARLENVKNANVISPTWYKVKNNAGELESMADVGYVAYVHNLGYEVWPLVSDFGMKEEIDEGSILSSYESRRALITNIMNEIKLYGYDGINIDFEKIKADYSGDYIQFIRELSVECRRAEVVLSVDNYPPYNFNRYYNRKAQGECVDYVVVMCYDEHYNGGEKAGSTSSLKYLVNGMNGTLEEVDKKKVIVAVPFYTRLWQIDASSEWNYDGTETSGTIVSSTACSMEKAQEIIKEYNLNVSWNENTEQEFAEGTVGGYIYQIWLETAASLEIKLDEIIQADIGGVAAWELGFEQSEVWNLFKKFNS</sequence>
<evidence type="ECO:0000256" key="2">
    <source>
        <dbReference type="SAM" id="Phobius"/>
    </source>
</evidence>
<gene>
    <name evidence="4" type="ORF">BN569_01720</name>
</gene>
<keyword evidence="2" id="KW-1133">Transmembrane helix</keyword>
<proteinExistence type="predicted"/>
<keyword evidence="2" id="KW-0472">Membrane</keyword>
<evidence type="ECO:0000313" key="5">
    <source>
        <dbReference type="Proteomes" id="UP000018300"/>
    </source>
</evidence>
<dbReference type="GO" id="GO:0016787">
    <property type="term" value="F:hydrolase activity"/>
    <property type="evidence" value="ECO:0007669"/>
    <property type="project" value="UniProtKB-KW"/>
</dbReference>
<evidence type="ECO:0000256" key="1">
    <source>
        <dbReference type="SAM" id="MobiDB-lite"/>
    </source>
</evidence>
<evidence type="ECO:0000313" key="4">
    <source>
        <dbReference type="EMBL" id="CCY75778.1"/>
    </source>
</evidence>
<feature type="transmembrane region" description="Helical" evidence="2">
    <location>
        <begin position="67"/>
        <end position="87"/>
    </location>
</feature>
<keyword evidence="4" id="KW-0378">Hydrolase</keyword>
<dbReference type="AlphaFoldDB" id="R5L9G7"/>
<evidence type="ECO:0000259" key="3">
    <source>
        <dbReference type="PROSITE" id="PS51910"/>
    </source>
</evidence>
<dbReference type="PROSITE" id="PS51910">
    <property type="entry name" value="GH18_2"/>
    <property type="match status" value="1"/>
</dbReference>
<feature type="region of interest" description="Disordered" evidence="1">
    <location>
        <begin position="31"/>
        <end position="62"/>
    </location>
</feature>
<dbReference type="SMART" id="SM00636">
    <property type="entry name" value="Glyco_18"/>
    <property type="match status" value="1"/>
</dbReference>
<dbReference type="Gene3D" id="3.20.20.80">
    <property type="entry name" value="Glycosidases"/>
    <property type="match status" value="1"/>
</dbReference>
<dbReference type="GO" id="GO:0005975">
    <property type="term" value="P:carbohydrate metabolic process"/>
    <property type="evidence" value="ECO:0007669"/>
    <property type="project" value="InterPro"/>
</dbReference>
<dbReference type="InterPro" id="IPR001223">
    <property type="entry name" value="Glyco_hydro18_cat"/>
</dbReference>
<name>R5L9G7_9FIRM</name>
<organism evidence="4 5">
    <name type="scientific">Eshraghiella crossota CAG:259</name>
    <dbReference type="NCBI Taxonomy" id="1263062"/>
    <lineage>
        <taxon>Bacteria</taxon>
        <taxon>Bacillati</taxon>
        <taxon>Bacillota</taxon>
        <taxon>Clostridia</taxon>
        <taxon>Lachnospirales</taxon>
        <taxon>Lachnospiraceae</taxon>
        <taxon>Eshraghiella</taxon>
    </lineage>
</organism>
<keyword evidence="2" id="KW-0812">Transmembrane</keyword>
<comment type="caution">
    <text evidence="4">The sequence shown here is derived from an EMBL/GenBank/DDBJ whole genome shotgun (WGS) entry which is preliminary data.</text>
</comment>